<evidence type="ECO:0000313" key="14">
    <source>
        <dbReference type="Proteomes" id="UP000239504"/>
    </source>
</evidence>
<feature type="domain" description="Serine aminopeptidase S33" evidence="12">
    <location>
        <begin position="51"/>
        <end position="171"/>
    </location>
</feature>
<evidence type="ECO:0000256" key="1">
    <source>
        <dbReference type="ARBA" id="ARBA00012423"/>
    </source>
</evidence>
<evidence type="ECO:0000256" key="2">
    <source>
        <dbReference type="ARBA" id="ARBA00022801"/>
    </source>
</evidence>
<evidence type="ECO:0000256" key="6">
    <source>
        <dbReference type="ARBA" id="ARBA00041520"/>
    </source>
</evidence>
<dbReference type="OrthoDB" id="9813296at2"/>
<keyword evidence="3" id="KW-0809">Transit peptide</keyword>
<evidence type="ECO:0000256" key="10">
    <source>
        <dbReference type="ARBA" id="ARBA00047409"/>
    </source>
</evidence>
<dbReference type="PANTHER" id="PTHR16138">
    <property type="entry name" value="MYCOPHENOLIC ACID ACYL-GLUCURONIDE ESTERASE, MITOCHONDRIAL"/>
    <property type="match status" value="1"/>
</dbReference>
<evidence type="ECO:0000256" key="11">
    <source>
        <dbReference type="ARBA" id="ARBA00047972"/>
    </source>
</evidence>
<evidence type="ECO:0000259" key="12">
    <source>
        <dbReference type="Pfam" id="PF12146"/>
    </source>
</evidence>
<protein>
    <recommendedName>
        <fullName evidence="5">Palmitoyl-protein thioesterase ABHD10, mitochondrial</fullName>
        <ecNumber evidence="4">3.1.1.93</ecNumber>
        <ecNumber evidence="1">3.1.2.22</ecNumber>
    </recommendedName>
    <alternativeName>
        <fullName evidence="7">Acyl-protein thioesterase ABHD10</fullName>
    </alternativeName>
    <alternativeName>
        <fullName evidence="8">Alpha/beta hydrolase domain-containing protein 10</fullName>
    </alternativeName>
    <alternativeName>
        <fullName evidence="6">Mycophenolic acid acyl-glucuronide esterase, mitochondrial</fullName>
    </alternativeName>
</protein>
<sequence length="251" mass="27539">MSAPAPASHFDGPHGRLAFRRRSGASAGEPGIVWLGGFRSDMLGTKAEFLYQWAADRGRPFLRFDYSGHGESDGAFEDGSIGAWFEDALAAFDNLTEGPQILVGSSMGGWIAALLALKRPERVAAIVFIAPAPDFTERLMWPSFTEEQRRTIMEEGRLEQPSDYSDEPEVITAKLIEDGRKHLLMTGSVPIRVPVRILQGMRDDAVPYAHALAFAEMLESADVEILMTPHGDHRLSTEADLERLAAVLSSL</sequence>
<reference evidence="13 14" key="1">
    <citation type="submission" date="2017-12" db="EMBL/GenBank/DDBJ databases">
        <authorList>
            <person name="Hurst M.R.H."/>
        </authorList>
    </citation>
    <scope>NUCLEOTIDE SEQUENCE [LARGE SCALE GENOMIC DNA]</scope>
    <source>
        <strain evidence="13 14">SY-3-19</strain>
    </source>
</reference>
<dbReference type="EMBL" id="PJCH01000009">
    <property type="protein sequence ID" value="PQA87356.1"/>
    <property type="molecule type" value="Genomic_DNA"/>
</dbReference>
<organism evidence="13 14">
    <name type="scientific">Hyphococcus luteus</name>
    <dbReference type="NCBI Taxonomy" id="2058213"/>
    <lineage>
        <taxon>Bacteria</taxon>
        <taxon>Pseudomonadati</taxon>
        <taxon>Pseudomonadota</taxon>
        <taxon>Alphaproteobacteria</taxon>
        <taxon>Parvularculales</taxon>
        <taxon>Parvularculaceae</taxon>
        <taxon>Hyphococcus</taxon>
    </lineage>
</organism>
<dbReference type="PRINTS" id="PR00111">
    <property type="entry name" value="ABHYDROLASE"/>
</dbReference>
<comment type="catalytic activity">
    <reaction evidence="10">
        <text>S-hexadecanoyl-L-cysteinyl-[protein] + H2O = L-cysteinyl-[protein] + hexadecanoate + H(+)</text>
        <dbReference type="Rhea" id="RHEA:19233"/>
        <dbReference type="Rhea" id="RHEA-COMP:10131"/>
        <dbReference type="Rhea" id="RHEA-COMP:11032"/>
        <dbReference type="ChEBI" id="CHEBI:7896"/>
        <dbReference type="ChEBI" id="CHEBI:15377"/>
        <dbReference type="ChEBI" id="CHEBI:15378"/>
        <dbReference type="ChEBI" id="CHEBI:29950"/>
        <dbReference type="ChEBI" id="CHEBI:74151"/>
        <dbReference type="EC" id="3.1.2.22"/>
    </reaction>
    <physiologicalReaction direction="left-to-right" evidence="10">
        <dbReference type="Rhea" id="RHEA:19234"/>
    </physiologicalReaction>
</comment>
<dbReference type="GO" id="GO:0008474">
    <property type="term" value="F:palmitoyl-(protein) hydrolase activity"/>
    <property type="evidence" value="ECO:0007669"/>
    <property type="project" value="UniProtKB-EC"/>
</dbReference>
<evidence type="ECO:0000256" key="7">
    <source>
        <dbReference type="ARBA" id="ARBA00042645"/>
    </source>
</evidence>
<evidence type="ECO:0000313" key="13">
    <source>
        <dbReference type="EMBL" id="PQA87356.1"/>
    </source>
</evidence>
<keyword evidence="2 13" id="KW-0378">Hydrolase</keyword>
<evidence type="ECO:0000256" key="4">
    <source>
        <dbReference type="ARBA" id="ARBA00039132"/>
    </source>
</evidence>
<name>A0A2S7K4E2_9PROT</name>
<dbReference type="GO" id="GO:0102390">
    <property type="term" value="F:mycophenolic acid acyl-glucuronide esterase activity"/>
    <property type="evidence" value="ECO:0007669"/>
    <property type="project" value="UniProtKB-EC"/>
</dbReference>
<comment type="catalytic activity">
    <reaction evidence="11">
        <text>mycophenolic acid O-acyl-beta-D-glucuronide + H2O = mycophenolate + D-glucuronate + H(+)</text>
        <dbReference type="Rhea" id="RHEA:34179"/>
        <dbReference type="ChEBI" id="CHEBI:15377"/>
        <dbReference type="ChEBI" id="CHEBI:15378"/>
        <dbReference type="ChEBI" id="CHEBI:58720"/>
        <dbReference type="ChEBI" id="CHEBI:62932"/>
        <dbReference type="ChEBI" id="CHEBI:66982"/>
        <dbReference type="EC" id="3.1.1.93"/>
    </reaction>
    <physiologicalReaction direction="left-to-right" evidence="11">
        <dbReference type="Rhea" id="RHEA:34180"/>
    </physiologicalReaction>
</comment>
<keyword evidence="14" id="KW-1185">Reference proteome</keyword>
<dbReference type="EC" id="3.1.2.22" evidence="1"/>
<dbReference type="InterPro" id="IPR052382">
    <property type="entry name" value="ABHD10_acyl-thioesterase"/>
</dbReference>
<dbReference type="EC" id="3.1.1.93" evidence="4"/>
<evidence type="ECO:0000256" key="8">
    <source>
        <dbReference type="ARBA" id="ARBA00042704"/>
    </source>
</evidence>
<dbReference type="RefSeq" id="WP_104830543.1">
    <property type="nucleotide sequence ID" value="NZ_PJCH01000009.1"/>
</dbReference>
<dbReference type="PANTHER" id="PTHR16138:SF7">
    <property type="entry name" value="PALMITOYL-PROTEIN THIOESTERASE ABHD10, MITOCHONDRIAL"/>
    <property type="match status" value="1"/>
</dbReference>
<dbReference type="Pfam" id="PF12146">
    <property type="entry name" value="Hydrolase_4"/>
    <property type="match status" value="1"/>
</dbReference>
<dbReference type="InterPro" id="IPR022742">
    <property type="entry name" value="Hydrolase_4"/>
</dbReference>
<evidence type="ECO:0000256" key="5">
    <source>
        <dbReference type="ARBA" id="ARBA00039314"/>
    </source>
</evidence>
<dbReference type="Proteomes" id="UP000239504">
    <property type="component" value="Unassembled WGS sequence"/>
</dbReference>
<comment type="function">
    <text evidence="9">Acts as an acyl-protein thioesterase that hydrolyzes fatty acids from acylated residues in proteins. Regulates the mitochondrial S-depalmitoylation of the nucleophilic active site residue of peroxiredoxin-5/PRDX5, a key antioxidant protein, therefore modulating mitochondrial antioxidant ability. Also catalyzes the deglucuronidation of mycophenolic acid acyl-glucuronide, an active metabolite of the immunosuppressant drug mycophenolate.</text>
</comment>
<comment type="caution">
    <text evidence="13">The sequence shown here is derived from an EMBL/GenBank/DDBJ whole genome shotgun (WGS) entry which is preliminary data.</text>
</comment>
<dbReference type="InterPro" id="IPR029058">
    <property type="entry name" value="AB_hydrolase_fold"/>
</dbReference>
<dbReference type="SUPFAM" id="SSF53474">
    <property type="entry name" value="alpha/beta-Hydrolases"/>
    <property type="match status" value="1"/>
</dbReference>
<evidence type="ECO:0000256" key="3">
    <source>
        <dbReference type="ARBA" id="ARBA00022946"/>
    </source>
</evidence>
<evidence type="ECO:0000256" key="9">
    <source>
        <dbReference type="ARBA" id="ARBA00046047"/>
    </source>
</evidence>
<dbReference type="InterPro" id="IPR000073">
    <property type="entry name" value="AB_hydrolase_1"/>
</dbReference>
<accession>A0A2S7K4E2</accession>
<proteinExistence type="predicted"/>
<dbReference type="AlphaFoldDB" id="A0A2S7K4E2"/>
<dbReference type="Gene3D" id="3.40.50.1820">
    <property type="entry name" value="alpha/beta hydrolase"/>
    <property type="match status" value="1"/>
</dbReference>
<gene>
    <name evidence="13" type="ORF">CW354_13075</name>
</gene>